<keyword evidence="4" id="KW-1185">Reference proteome</keyword>
<feature type="domain" description="Isochorismatase-like" evidence="2">
    <location>
        <begin position="4"/>
        <end position="140"/>
    </location>
</feature>
<dbReference type="EMBL" id="VFPH01000001">
    <property type="protein sequence ID" value="TQM46014.1"/>
    <property type="molecule type" value="Genomic_DNA"/>
</dbReference>
<dbReference type="Gene3D" id="3.40.50.850">
    <property type="entry name" value="Isochorismatase-like"/>
    <property type="match status" value="1"/>
</dbReference>
<evidence type="ECO:0000256" key="1">
    <source>
        <dbReference type="ARBA" id="ARBA00022801"/>
    </source>
</evidence>
<organism evidence="3 4">
    <name type="scientific">Pseudonocardia cypriaca</name>
    <dbReference type="NCBI Taxonomy" id="882449"/>
    <lineage>
        <taxon>Bacteria</taxon>
        <taxon>Bacillati</taxon>
        <taxon>Actinomycetota</taxon>
        <taxon>Actinomycetes</taxon>
        <taxon>Pseudonocardiales</taxon>
        <taxon>Pseudonocardiaceae</taxon>
        <taxon>Pseudonocardia</taxon>
    </lineage>
</organism>
<dbReference type="PANTHER" id="PTHR43540:SF1">
    <property type="entry name" value="ISOCHORISMATASE HYDROLASE"/>
    <property type="match status" value="1"/>
</dbReference>
<evidence type="ECO:0000313" key="3">
    <source>
        <dbReference type="EMBL" id="TQM46014.1"/>
    </source>
</evidence>
<dbReference type="InterPro" id="IPR000868">
    <property type="entry name" value="Isochorismatase-like_dom"/>
</dbReference>
<evidence type="ECO:0000259" key="2">
    <source>
        <dbReference type="Pfam" id="PF00857"/>
    </source>
</evidence>
<accession>A0A543GJ04</accession>
<dbReference type="PANTHER" id="PTHR43540">
    <property type="entry name" value="PEROXYUREIDOACRYLATE/UREIDOACRYLATE AMIDOHYDROLASE-RELATED"/>
    <property type="match status" value="1"/>
</dbReference>
<name>A0A543GJ04_9PSEU</name>
<dbReference type="InterPro" id="IPR036380">
    <property type="entry name" value="Isochorismatase-like_sf"/>
</dbReference>
<sequence>MAQALLVVDVQRGFVSGADAVLAAPTLLRTLDGLVAAARAADALVVHLQNDGPPGEPDEPHTPGWELAIAPRDGEPVLRKTEDDPFAETDLAALLSGHGVTRMAVCGLLSEFCVSAAARGALDRGFRVVLPHDAHATYDVPAGPGSAGVPAALASRAAEWALGDAIEIVATAAEVRFTQP</sequence>
<dbReference type="Proteomes" id="UP000319818">
    <property type="component" value="Unassembled WGS sequence"/>
</dbReference>
<dbReference type="InterPro" id="IPR050272">
    <property type="entry name" value="Isochorismatase-like_hydrls"/>
</dbReference>
<gene>
    <name evidence="3" type="ORF">FB388_3418</name>
</gene>
<comment type="caution">
    <text evidence="3">The sequence shown here is derived from an EMBL/GenBank/DDBJ whole genome shotgun (WGS) entry which is preliminary data.</text>
</comment>
<dbReference type="AlphaFoldDB" id="A0A543GJ04"/>
<dbReference type="Pfam" id="PF00857">
    <property type="entry name" value="Isochorismatase"/>
    <property type="match status" value="1"/>
</dbReference>
<protein>
    <submittedName>
        <fullName evidence="3">Nicotinamidase-related amidase</fullName>
    </submittedName>
</protein>
<dbReference type="SUPFAM" id="SSF52499">
    <property type="entry name" value="Isochorismatase-like hydrolases"/>
    <property type="match status" value="1"/>
</dbReference>
<dbReference type="GO" id="GO:0016787">
    <property type="term" value="F:hydrolase activity"/>
    <property type="evidence" value="ECO:0007669"/>
    <property type="project" value="UniProtKB-KW"/>
</dbReference>
<proteinExistence type="predicted"/>
<reference evidence="3 4" key="1">
    <citation type="submission" date="2019-06" db="EMBL/GenBank/DDBJ databases">
        <title>Sequencing the genomes of 1000 actinobacteria strains.</title>
        <authorList>
            <person name="Klenk H.-P."/>
        </authorList>
    </citation>
    <scope>NUCLEOTIDE SEQUENCE [LARGE SCALE GENOMIC DNA]</scope>
    <source>
        <strain evidence="3 4">DSM 45511</strain>
    </source>
</reference>
<keyword evidence="1" id="KW-0378">Hydrolase</keyword>
<dbReference type="RefSeq" id="WP_142102003.1">
    <property type="nucleotide sequence ID" value="NZ_VFPH01000001.1"/>
</dbReference>
<evidence type="ECO:0000313" key="4">
    <source>
        <dbReference type="Proteomes" id="UP000319818"/>
    </source>
</evidence>
<dbReference type="OrthoDB" id="3429567at2"/>